<reference evidence="6" key="1">
    <citation type="submission" date="2007-11" db="EMBL/GenBank/DDBJ databases">
        <authorList>
            <person name="Fulton L."/>
            <person name="Clifton S."/>
            <person name="Fulton B."/>
            <person name="Xu J."/>
            <person name="Minx P."/>
            <person name="Pepin K.H."/>
            <person name="Johnson M."/>
            <person name="Thiruvilangam P."/>
            <person name="Bhonagiri V."/>
            <person name="Nash W.E."/>
            <person name="Mardis E.R."/>
            <person name="Wilson R.K."/>
        </authorList>
    </citation>
    <scope>NUCLEOTIDE SEQUENCE [LARGE SCALE GENOMIC DNA]</scope>
    <source>
        <strain evidence="6">DSM 17241</strain>
    </source>
</reference>
<evidence type="ECO:0000256" key="4">
    <source>
        <dbReference type="ARBA" id="ARBA00038652"/>
    </source>
</evidence>
<name>B0P5V4_9FIRM</name>
<evidence type="ECO:0000259" key="5">
    <source>
        <dbReference type="Pfam" id="PF01420"/>
    </source>
</evidence>
<feature type="domain" description="Type I restriction modification DNA specificity" evidence="5">
    <location>
        <begin position="108"/>
        <end position="218"/>
    </location>
</feature>
<dbReference type="GO" id="GO:0009307">
    <property type="term" value="P:DNA restriction-modification system"/>
    <property type="evidence" value="ECO:0007669"/>
    <property type="project" value="UniProtKB-KW"/>
</dbReference>
<evidence type="ECO:0000313" key="7">
    <source>
        <dbReference type="Proteomes" id="UP000003803"/>
    </source>
</evidence>
<accession>B0P5V4</accession>
<sequence>MFFWNASEQRKKDLIRQGKIKRDKKESVIFRGEDNSYYEKIGNKVENIDDQIPFELPVGWVWCRGHSCFESMESTKSQSEFFNYIDIDAIDNRLHRIKAAKHLLVSEAPSRASRAVKNGSVLFSLVRPYLENIALVEERYSHCIASTSFYVCNSNGALLPEFMYFLMISGYMVNSLNQYMKGDNSPSISKDNIESWLYPIPPLDEQKVICTKLNTTFTLIENVGKSLS</sequence>
<organism evidence="6 7">
    <name type="scientific">Anaerotruncus colihominis DSM 17241</name>
    <dbReference type="NCBI Taxonomy" id="445972"/>
    <lineage>
        <taxon>Bacteria</taxon>
        <taxon>Bacillati</taxon>
        <taxon>Bacillota</taxon>
        <taxon>Clostridia</taxon>
        <taxon>Eubacteriales</taxon>
        <taxon>Oscillospiraceae</taxon>
        <taxon>Anaerotruncus</taxon>
    </lineage>
</organism>
<dbReference type="eggNOG" id="COG0732">
    <property type="taxonomic scope" value="Bacteria"/>
</dbReference>
<reference evidence="6" key="2">
    <citation type="submission" date="2013-09" db="EMBL/GenBank/DDBJ databases">
        <title>Draft genome sequence of Anaerotruncus colihominis(DSM 17241).</title>
        <authorList>
            <person name="Sudarsanam P."/>
            <person name="Ley R."/>
            <person name="Guruge J."/>
            <person name="Turnbaugh P.J."/>
            <person name="Mahowald M."/>
            <person name="Liep D."/>
            <person name="Gordon J."/>
        </authorList>
    </citation>
    <scope>NUCLEOTIDE SEQUENCE</scope>
    <source>
        <strain evidence="6">DSM 17241</strain>
    </source>
</reference>
<keyword evidence="3" id="KW-0238">DNA-binding</keyword>
<protein>
    <recommendedName>
        <fullName evidence="5">Type I restriction modification DNA specificity domain-containing protein</fullName>
    </recommendedName>
</protein>
<dbReference type="InterPro" id="IPR051212">
    <property type="entry name" value="Type-I_RE_S_subunit"/>
</dbReference>
<dbReference type="EMBL" id="ABGD02000003">
    <property type="protein sequence ID" value="EDS13111.1"/>
    <property type="molecule type" value="Genomic_DNA"/>
</dbReference>
<keyword evidence="7" id="KW-1185">Reference proteome</keyword>
<dbReference type="PANTHER" id="PTHR43140:SF1">
    <property type="entry name" value="TYPE I RESTRICTION ENZYME ECOKI SPECIFICITY SUBUNIT"/>
    <property type="match status" value="1"/>
</dbReference>
<evidence type="ECO:0000256" key="3">
    <source>
        <dbReference type="ARBA" id="ARBA00023125"/>
    </source>
</evidence>
<evidence type="ECO:0000313" key="6">
    <source>
        <dbReference type="EMBL" id="EDS13111.1"/>
    </source>
</evidence>
<comment type="subunit">
    <text evidence="4">The methyltransferase is composed of M and S polypeptides.</text>
</comment>
<dbReference type="GO" id="GO:0003677">
    <property type="term" value="F:DNA binding"/>
    <property type="evidence" value="ECO:0007669"/>
    <property type="project" value="UniProtKB-KW"/>
</dbReference>
<gene>
    <name evidence="6" type="ORF">ANACOL_00126</name>
</gene>
<dbReference type="InterPro" id="IPR000055">
    <property type="entry name" value="Restrct_endonuc_typeI_TRD"/>
</dbReference>
<dbReference type="PANTHER" id="PTHR43140">
    <property type="entry name" value="TYPE-1 RESTRICTION ENZYME ECOKI SPECIFICITY PROTEIN"/>
    <property type="match status" value="1"/>
</dbReference>
<dbReference type="SUPFAM" id="SSF116734">
    <property type="entry name" value="DNA methylase specificity domain"/>
    <property type="match status" value="1"/>
</dbReference>
<dbReference type="Gene3D" id="3.90.220.20">
    <property type="entry name" value="DNA methylase specificity domains"/>
    <property type="match status" value="1"/>
</dbReference>
<dbReference type="Proteomes" id="UP000003803">
    <property type="component" value="Unassembled WGS sequence"/>
</dbReference>
<dbReference type="RefSeq" id="WP_006873544.1">
    <property type="nucleotide sequence ID" value="NZ_DS544174.1"/>
</dbReference>
<keyword evidence="2" id="KW-0680">Restriction system</keyword>
<comment type="caution">
    <text evidence="6">The sequence shown here is derived from an EMBL/GenBank/DDBJ whole genome shotgun (WGS) entry which is preliminary data.</text>
</comment>
<dbReference type="InterPro" id="IPR044946">
    <property type="entry name" value="Restrct_endonuc_typeI_TRD_sf"/>
</dbReference>
<evidence type="ECO:0000256" key="1">
    <source>
        <dbReference type="ARBA" id="ARBA00010923"/>
    </source>
</evidence>
<evidence type="ECO:0000256" key="2">
    <source>
        <dbReference type="ARBA" id="ARBA00022747"/>
    </source>
</evidence>
<dbReference type="Pfam" id="PF01420">
    <property type="entry name" value="Methylase_S"/>
    <property type="match status" value="1"/>
</dbReference>
<comment type="similarity">
    <text evidence="1">Belongs to the type-I restriction system S methylase family.</text>
</comment>
<dbReference type="AlphaFoldDB" id="B0P5V4"/>
<dbReference type="HOGENOM" id="CLU_021095_3_2_9"/>
<proteinExistence type="inferred from homology"/>